<proteinExistence type="predicted"/>
<comment type="caution">
    <text evidence="1">The sequence shown here is derived from an EMBL/GenBank/DDBJ whole genome shotgun (WGS) entry which is preliminary data.</text>
</comment>
<protein>
    <submittedName>
        <fullName evidence="1">Uncharacterized protein</fullName>
    </submittedName>
</protein>
<name>A0ACC1PZF0_9APHY</name>
<reference evidence="1" key="1">
    <citation type="submission" date="2022-08" db="EMBL/GenBank/DDBJ databases">
        <title>Genome Sequence of Pycnoporus sanguineus.</title>
        <authorList>
            <person name="Buettner E."/>
        </authorList>
    </citation>
    <scope>NUCLEOTIDE SEQUENCE</scope>
    <source>
        <strain evidence="1">CG-C14</strain>
    </source>
</reference>
<accession>A0ACC1PZF0</accession>
<keyword evidence="2" id="KW-1185">Reference proteome</keyword>
<sequence length="91" mass="9825">MQQNDADKPAGPSSAKKRKLMHTPDGFESSKRASGKAPARKFASAFDGQRKAKFSSQDTLIHLHRRLQPIPGPVAGPSKEPLAPPKAAKRL</sequence>
<evidence type="ECO:0000313" key="1">
    <source>
        <dbReference type="EMBL" id="KAJ3005154.1"/>
    </source>
</evidence>
<gene>
    <name evidence="1" type="ORF">NUW54_g4469</name>
</gene>
<dbReference type="EMBL" id="JANSHE010001024">
    <property type="protein sequence ID" value="KAJ3005154.1"/>
    <property type="molecule type" value="Genomic_DNA"/>
</dbReference>
<organism evidence="1 2">
    <name type="scientific">Trametes sanguinea</name>
    <dbReference type="NCBI Taxonomy" id="158606"/>
    <lineage>
        <taxon>Eukaryota</taxon>
        <taxon>Fungi</taxon>
        <taxon>Dikarya</taxon>
        <taxon>Basidiomycota</taxon>
        <taxon>Agaricomycotina</taxon>
        <taxon>Agaricomycetes</taxon>
        <taxon>Polyporales</taxon>
        <taxon>Polyporaceae</taxon>
        <taxon>Trametes</taxon>
    </lineage>
</organism>
<evidence type="ECO:0000313" key="2">
    <source>
        <dbReference type="Proteomes" id="UP001144978"/>
    </source>
</evidence>
<dbReference type="Proteomes" id="UP001144978">
    <property type="component" value="Unassembled WGS sequence"/>
</dbReference>